<dbReference type="PANTHER" id="PTHR40619:SF3">
    <property type="entry name" value="FUNGAL STAND N-TERMINAL GOODBYE DOMAIN-CONTAINING PROTEIN"/>
    <property type="match status" value="1"/>
</dbReference>
<dbReference type="Proteomes" id="UP000813444">
    <property type="component" value="Unassembled WGS sequence"/>
</dbReference>
<dbReference type="PANTHER" id="PTHR40619">
    <property type="entry name" value="FUNGAL STAND N-TERMINAL GOODBYE DOMAIN-CONTAINING PROTEIN"/>
    <property type="match status" value="1"/>
</dbReference>
<accession>A0A8K0SGE0</accession>
<sequence>MAPLTVAGKSAFLSSRTERVLSNSAAEFVEVRAGREICRRATGGLLNIVDEQEIVKITDEGNEEALEVTIEAPKFVRETDRFVPKDEAPNLAACYKESIEMRMKFQETLKGFTTLLQSRKIFDKLKIEARDPADYDLEYVLKIASLVQEHKEGVDNTRTVKKFIQKCFRGVNRHKAALAGILAMVPDDMYGSVISGGFSLILAAVESHETLRVEIQSTLADIPRRLDNVKRLSEVNIKSLELHHCADQLFLSIYIVLERIIDKLSMNWVEKGVKKIKGHGDSIKEAIESVGEKVTEFQEQVNICAQLRLGRIEDGVQSIQMQLSDIEKGLSLTEPSYEQITSHIYTSLYKLLTSGPDFELVTDTSTNRFRFVRITQQDTAQIPNLSQGKLEMASPTPSSSSKRDGSIVFSLDEARNLADTWFAALDSFDPSPGKQIDQCLAGFEEFSLKEKDRVQWIMASGEIQNWLTLMESNILDVRPDAAPRSCGLRRMDSLDDDISGPRAVYNSLNGQLLKFMLDKRPSANFSFIEHKKLMRKSKNKSRYAKELFRELVSALPEKDVVVVILDSFSRLGGTSKDEAKGDGIIKDLAVLVNEMPQLVIKVLVTDAMPDCSVKRLAHSTLYVPDDVDGWRNSINLDLLDIENLAMIDQLVKRQEQDSLVSEDWSDSSSDSSSI</sequence>
<dbReference type="AlphaFoldDB" id="A0A8K0SGE0"/>
<evidence type="ECO:0000313" key="3">
    <source>
        <dbReference type="Proteomes" id="UP000813444"/>
    </source>
</evidence>
<feature type="region of interest" description="Disordered" evidence="1">
    <location>
        <begin position="384"/>
        <end position="404"/>
    </location>
</feature>
<protein>
    <submittedName>
        <fullName evidence="2">Uncharacterized protein</fullName>
    </submittedName>
</protein>
<keyword evidence="3" id="KW-1185">Reference proteome</keyword>
<evidence type="ECO:0000313" key="2">
    <source>
        <dbReference type="EMBL" id="KAH7303070.1"/>
    </source>
</evidence>
<proteinExistence type="predicted"/>
<evidence type="ECO:0000256" key="1">
    <source>
        <dbReference type="SAM" id="MobiDB-lite"/>
    </source>
</evidence>
<name>A0A8K0SGE0_9HYPO</name>
<organism evidence="2 3">
    <name type="scientific">Stachybotrys elegans</name>
    <dbReference type="NCBI Taxonomy" id="80388"/>
    <lineage>
        <taxon>Eukaryota</taxon>
        <taxon>Fungi</taxon>
        <taxon>Dikarya</taxon>
        <taxon>Ascomycota</taxon>
        <taxon>Pezizomycotina</taxon>
        <taxon>Sordariomycetes</taxon>
        <taxon>Hypocreomycetidae</taxon>
        <taxon>Hypocreales</taxon>
        <taxon>Stachybotryaceae</taxon>
        <taxon>Stachybotrys</taxon>
    </lineage>
</organism>
<dbReference type="OrthoDB" id="5419927at2759"/>
<reference evidence="2" key="1">
    <citation type="journal article" date="2021" name="Nat. Commun.">
        <title>Genetic determinants of endophytism in the Arabidopsis root mycobiome.</title>
        <authorList>
            <person name="Mesny F."/>
            <person name="Miyauchi S."/>
            <person name="Thiergart T."/>
            <person name="Pickel B."/>
            <person name="Atanasova L."/>
            <person name="Karlsson M."/>
            <person name="Huettel B."/>
            <person name="Barry K.W."/>
            <person name="Haridas S."/>
            <person name="Chen C."/>
            <person name="Bauer D."/>
            <person name="Andreopoulos W."/>
            <person name="Pangilinan J."/>
            <person name="LaButti K."/>
            <person name="Riley R."/>
            <person name="Lipzen A."/>
            <person name="Clum A."/>
            <person name="Drula E."/>
            <person name="Henrissat B."/>
            <person name="Kohler A."/>
            <person name="Grigoriev I.V."/>
            <person name="Martin F.M."/>
            <person name="Hacquard S."/>
        </authorList>
    </citation>
    <scope>NUCLEOTIDE SEQUENCE</scope>
    <source>
        <strain evidence="2">MPI-CAGE-CH-0235</strain>
    </source>
</reference>
<gene>
    <name evidence="2" type="ORF">B0I35DRAFT_517535</name>
</gene>
<dbReference type="EMBL" id="JAGPNK010000041">
    <property type="protein sequence ID" value="KAH7303070.1"/>
    <property type="molecule type" value="Genomic_DNA"/>
</dbReference>
<comment type="caution">
    <text evidence="2">The sequence shown here is derived from an EMBL/GenBank/DDBJ whole genome shotgun (WGS) entry which is preliminary data.</text>
</comment>